<dbReference type="Pfam" id="PF08327">
    <property type="entry name" value="AHSA1"/>
    <property type="match status" value="1"/>
</dbReference>
<dbReference type="CDD" id="cd07814">
    <property type="entry name" value="SRPBCC_CalC_Aha1-like"/>
    <property type="match status" value="1"/>
</dbReference>
<feature type="domain" description="Activator of Hsp90 ATPase homologue 1/2-like C-terminal" evidence="2">
    <location>
        <begin position="15"/>
        <end position="133"/>
    </location>
</feature>
<comment type="caution">
    <text evidence="3">The sequence shown here is derived from an EMBL/GenBank/DDBJ whole genome shotgun (WGS) entry which is preliminary data.</text>
</comment>
<reference evidence="4" key="1">
    <citation type="journal article" date="2019" name="Int. J. Syst. Evol. Microbiol.">
        <title>The Global Catalogue of Microorganisms (GCM) 10K type strain sequencing project: providing services to taxonomists for standard genome sequencing and annotation.</title>
        <authorList>
            <consortium name="The Broad Institute Genomics Platform"/>
            <consortium name="The Broad Institute Genome Sequencing Center for Infectious Disease"/>
            <person name="Wu L."/>
            <person name="Ma J."/>
        </authorList>
    </citation>
    <scope>NUCLEOTIDE SEQUENCE [LARGE SCALE GENOMIC DNA]</scope>
    <source>
        <strain evidence="4">TBRC 7912</strain>
    </source>
</reference>
<dbReference type="SUPFAM" id="SSF55961">
    <property type="entry name" value="Bet v1-like"/>
    <property type="match status" value="1"/>
</dbReference>
<sequence length="253" mass="27491">MGHEFEVRRQVELAADPEEVWQAIATGPGVDSWFMGRSQIEPRQGGSTRLTVGGAVEEATITSWEPPGRFAYRTGRGEDGTFMAFEWLVEGRDRGSTVLRLVHEGFLEGDWESEYEAMQSGWDMYLHTLAAYLRHFPGLRGTPVSALKVGAAGPERAWAALTGALGLPATAAVGEPVSVAPEGLAPIEGVLDYADPFSCLGVRTGDALYRFLHSGERRGDAVFLAHHVYSGGAGEQELGRAWQAWLERLFPAS</sequence>
<dbReference type="InterPro" id="IPR013538">
    <property type="entry name" value="ASHA1/2-like_C"/>
</dbReference>
<organism evidence="3 4">
    <name type="scientific">Streptosporangium jomthongense</name>
    <dbReference type="NCBI Taxonomy" id="1193683"/>
    <lineage>
        <taxon>Bacteria</taxon>
        <taxon>Bacillati</taxon>
        <taxon>Actinomycetota</taxon>
        <taxon>Actinomycetes</taxon>
        <taxon>Streptosporangiales</taxon>
        <taxon>Streptosporangiaceae</taxon>
        <taxon>Streptosporangium</taxon>
    </lineage>
</organism>
<comment type="similarity">
    <text evidence="1">Belongs to the AHA1 family.</text>
</comment>
<dbReference type="Proteomes" id="UP001595698">
    <property type="component" value="Unassembled WGS sequence"/>
</dbReference>
<evidence type="ECO:0000313" key="3">
    <source>
        <dbReference type="EMBL" id="MFC3980357.1"/>
    </source>
</evidence>
<gene>
    <name evidence="3" type="ORF">ACFOYY_09510</name>
</gene>
<evidence type="ECO:0000313" key="4">
    <source>
        <dbReference type="Proteomes" id="UP001595698"/>
    </source>
</evidence>
<name>A0ABV8EVF6_9ACTN</name>
<protein>
    <submittedName>
        <fullName evidence="3">SRPBCC domain-containing protein</fullName>
    </submittedName>
</protein>
<evidence type="ECO:0000259" key="2">
    <source>
        <dbReference type="Pfam" id="PF08327"/>
    </source>
</evidence>
<dbReference type="InterPro" id="IPR023393">
    <property type="entry name" value="START-like_dom_sf"/>
</dbReference>
<accession>A0ABV8EVF6</accession>
<dbReference type="EMBL" id="JBHSBC010000008">
    <property type="protein sequence ID" value="MFC3980357.1"/>
    <property type="molecule type" value="Genomic_DNA"/>
</dbReference>
<dbReference type="RefSeq" id="WP_386189368.1">
    <property type="nucleotide sequence ID" value="NZ_JBHSBC010000008.1"/>
</dbReference>
<keyword evidence="4" id="KW-1185">Reference proteome</keyword>
<dbReference type="Gene3D" id="3.30.530.20">
    <property type="match status" value="1"/>
</dbReference>
<proteinExistence type="inferred from homology"/>
<evidence type="ECO:0000256" key="1">
    <source>
        <dbReference type="ARBA" id="ARBA00006817"/>
    </source>
</evidence>